<feature type="compositionally biased region" description="Low complexity" evidence="1">
    <location>
        <begin position="19"/>
        <end position="31"/>
    </location>
</feature>
<gene>
    <name evidence="3" type="ORF">BDQ12DRAFT_682300</name>
</gene>
<dbReference type="EMBL" id="ML213600">
    <property type="protein sequence ID" value="TFK39181.1"/>
    <property type="molecule type" value="Genomic_DNA"/>
</dbReference>
<reference evidence="3 4" key="1">
    <citation type="journal article" date="2019" name="Nat. Ecol. Evol.">
        <title>Megaphylogeny resolves global patterns of mushroom evolution.</title>
        <authorList>
            <person name="Varga T."/>
            <person name="Krizsan K."/>
            <person name="Foldi C."/>
            <person name="Dima B."/>
            <person name="Sanchez-Garcia M."/>
            <person name="Sanchez-Ramirez S."/>
            <person name="Szollosi G.J."/>
            <person name="Szarkandi J.G."/>
            <person name="Papp V."/>
            <person name="Albert L."/>
            <person name="Andreopoulos W."/>
            <person name="Angelini C."/>
            <person name="Antonin V."/>
            <person name="Barry K.W."/>
            <person name="Bougher N.L."/>
            <person name="Buchanan P."/>
            <person name="Buyck B."/>
            <person name="Bense V."/>
            <person name="Catcheside P."/>
            <person name="Chovatia M."/>
            <person name="Cooper J."/>
            <person name="Damon W."/>
            <person name="Desjardin D."/>
            <person name="Finy P."/>
            <person name="Geml J."/>
            <person name="Haridas S."/>
            <person name="Hughes K."/>
            <person name="Justo A."/>
            <person name="Karasinski D."/>
            <person name="Kautmanova I."/>
            <person name="Kiss B."/>
            <person name="Kocsube S."/>
            <person name="Kotiranta H."/>
            <person name="LaButti K.M."/>
            <person name="Lechner B.E."/>
            <person name="Liimatainen K."/>
            <person name="Lipzen A."/>
            <person name="Lukacs Z."/>
            <person name="Mihaltcheva S."/>
            <person name="Morgado L.N."/>
            <person name="Niskanen T."/>
            <person name="Noordeloos M.E."/>
            <person name="Ohm R.A."/>
            <person name="Ortiz-Santana B."/>
            <person name="Ovrebo C."/>
            <person name="Racz N."/>
            <person name="Riley R."/>
            <person name="Savchenko A."/>
            <person name="Shiryaev A."/>
            <person name="Soop K."/>
            <person name="Spirin V."/>
            <person name="Szebenyi C."/>
            <person name="Tomsovsky M."/>
            <person name="Tulloss R.E."/>
            <person name="Uehling J."/>
            <person name="Grigoriev I.V."/>
            <person name="Vagvolgyi C."/>
            <person name="Papp T."/>
            <person name="Martin F.M."/>
            <person name="Miettinen O."/>
            <person name="Hibbett D.S."/>
            <person name="Nagy L.G."/>
        </authorList>
    </citation>
    <scope>NUCLEOTIDE SEQUENCE [LARGE SCALE GENOMIC DNA]</scope>
    <source>
        <strain evidence="3 4">CBS 166.37</strain>
    </source>
</reference>
<feature type="region of interest" description="Disordered" evidence="1">
    <location>
        <begin position="96"/>
        <end position="131"/>
    </location>
</feature>
<dbReference type="InterPro" id="IPR046522">
    <property type="entry name" value="DUF6699"/>
</dbReference>
<evidence type="ECO:0000313" key="4">
    <source>
        <dbReference type="Proteomes" id="UP000308652"/>
    </source>
</evidence>
<feature type="compositionally biased region" description="Polar residues" evidence="1">
    <location>
        <begin position="8"/>
        <end position="18"/>
    </location>
</feature>
<dbReference type="AlphaFoldDB" id="A0A5C3MDG0"/>
<sequence length="238" mass="26017">MDQHPLHTLSTRASENVASSSQSPSDRTSSSRQAHRGSIQVIPSQRDEQFRASSRGYVYSEAPNTSSNAIHLGGRGGEELLFPLNWHLAYTNNHISSSESPSGNTETASVVSIPEQSGDLPPALPRHTNAPLPPLTNAPVALNPHLLLGVIRYNVATSPMTAICWNIAPTFGPWWLQPATFPITQSMVIRTSIVERPIVVHPSDERHAVVMVWDVLQAVHDAVVAEGGERFQDRCNKR</sequence>
<evidence type="ECO:0000313" key="3">
    <source>
        <dbReference type="EMBL" id="TFK39181.1"/>
    </source>
</evidence>
<name>A0A5C3MDG0_9AGAR</name>
<dbReference type="Proteomes" id="UP000308652">
    <property type="component" value="Unassembled WGS sequence"/>
</dbReference>
<evidence type="ECO:0000259" key="2">
    <source>
        <dbReference type="Pfam" id="PF20415"/>
    </source>
</evidence>
<feature type="region of interest" description="Disordered" evidence="1">
    <location>
        <begin position="1"/>
        <end position="48"/>
    </location>
</feature>
<dbReference type="Pfam" id="PF20415">
    <property type="entry name" value="DUF6699"/>
    <property type="match status" value="1"/>
</dbReference>
<evidence type="ECO:0000256" key="1">
    <source>
        <dbReference type="SAM" id="MobiDB-lite"/>
    </source>
</evidence>
<accession>A0A5C3MDG0</accession>
<organism evidence="3 4">
    <name type="scientific">Crucibulum laeve</name>
    <dbReference type="NCBI Taxonomy" id="68775"/>
    <lineage>
        <taxon>Eukaryota</taxon>
        <taxon>Fungi</taxon>
        <taxon>Dikarya</taxon>
        <taxon>Basidiomycota</taxon>
        <taxon>Agaricomycotina</taxon>
        <taxon>Agaricomycetes</taxon>
        <taxon>Agaricomycetidae</taxon>
        <taxon>Agaricales</taxon>
        <taxon>Agaricineae</taxon>
        <taxon>Nidulariaceae</taxon>
        <taxon>Crucibulum</taxon>
    </lineage>
</organism>
<proteinExistence type="predicted"/>
<feature type="compositionally biased region" description="Polar residues" evidence="1">
    <location>
        <begin position="96"/>
        <end position="110"/>
    </location>
</feature>
<keyword evidence="4" id="KW-1185">Reference proteome</keyword>
<protein>
    <recommendedName>
        <fullName evidence="2">DUF6699 domain-containing protein</fullName>
    </recommendedName>
</protein>
<feature type="domain" description="DUF6699" evidence="2">
    <location>
        <begin position="151"/>
        <end position="223"/>
    </location>
</feature>